<sequence length="467" mass="50546">MRVGCFFYSAEKIVVNYVLVAHNKTRNQSEKSEKVLQARKTKVTWSAAQWRQYESRGVQLDQYAVFENTDQTVAWYGFGAVATYTPSSPAAFTAVAAWVKQLRQQLVSAVSSQDIAILGGFAFSTPGATQHNGWGALANGYFMLPRFLVKRSGGQTELIELSAAAFASADLLADFEQFLPAIVQPGVEVDLLQQVEDAASWQQAVQQVVTRLQTDAYLQKVVLARTLMVTAAQPFSVTQLLLALRQVHTQVYHLVLKVADQLFISATPERLVAVQGQHLATAAVAGTTARGVDAATDAALGAALLKDQKNRAEQQIVVTAIQQRLQNLTTELVLPARPQLLKSQQVQHLYTPITAKLQPAADLFTAVAALHPTPALGGQPAALALPLIQQLEPEYRGLFGAPFGYATLAGDGEFAVAIRSMLVQQQQAFLFAGAGIVAASKPAAEVRETTLKFQPMLQLLRGVDHAK</sequence>
<dbReference type="InterPro" id="IPR005801">
    <property type="entry name" value="ADC_synthase"/>
</dbReference>
<evidence type="ECO:0000313" key="8">
    <source>
        <dbReference type="Proteomes" id="UP000051181"/>
    </source>
</evidence>
<dbReference type="InterPro" id="IPR004561">
    <property type="entry name" value="IsoChor_synthase"/>
</dbReference>
<dbReference type="EC" id="5.4.4.2" evidence="3"/>
<dbReference type="Pfam" id="PF00425">
    <property type="entry name" value="Chorismate_bind"/>
    <property type="match status" value="1"/>
</dbReference>
<dbReference type="NCBIfam" id="TIGR00543">
    <property type="entry name" value="isochor_syn"/>
    <property type="match status" value="1"/>
</dbReference>
<dbReference type="InterPro" id="IPR015890">
    <property type="entry name" value="Chorismate_C"/>
</dbReference>
<comment type="caution">
    <text evidence="7">The sequence shown here is derived from an EMBL/GenBank/DDBJ whole genome shotgun (WGS) entry which is preliminary data.</text>
</comment>
<dbReference type="PANTHER" id="PTHR42839:SF1">
    <property type="entry name" value="ISOCHORISMATE SYNTHASE MENF"/>
    <property type="match status" value="1"/>
</dbReference>
<dbReference type="eggNOG" id="COG1169">
    <property type="taxonomic scope" value="Bacteria"/>
</dbReference>
<gene>
    <name evidence="7" type="ORF">FD22_GL001602</name>
</gene>
<dbReference type="EMBL" id="AZCN01000043">
    <property type="protein sequence ID" value="KRK15705.1"/>
    <property type="molecule type" value="Genomic_DNA"/>
</dbReference>
<dbReference type="PATRIC" id="fig|913848.6.peg.1641"/>
<comment type="catalytic activity">
    <reaction evidence="1">
        <text>chorismate = isochorismate</text>
        <dbReference type="Rhea" id="RHEA:18985"/>
        <dbReference type="ChEBI" id="CHEBI:29748"/>
        <dbReference type="ChEBI" id="CHEBI:29780"/>
        <dbReference type="EC" id="5.4.4.2"/>
    </reaction>
</comment>
<evidence type="ECO:0000256" key="5">
    <source>
        <dbReference type="ARBA" id="ARBA00041564"/>
    </source>
</evidence>
<reference evidence="7 8" key="1">
    <citation type="journal article" date="2015" name="Genome Announc.">
        <title>Expanding the biotechnology potential of lactobacilli through comparative genomics of 213 strains and associated genera.</title>
        <authorList>
            <person name="Sun Z."/>
            <person name="Harris H.M."/>
            <person name="McCann A."/>
            <person name="Guo C."/>
            <person name="Argimon S."/>
            <person name="Zhang W."/>
            <person name="Yang X."/>
            <person name="Jeffery I.B."/>
            <person name="Cooney J.C."/>
            <person name="Kagawa T.F."/>
            <person name="Liu W."/>
            <person name="Song Y."/>
            <person name="Salvetti E."/>
            <person name="Wrobel A."/>
            <person name="Rasinkangas P."/>
            <person name="Parkhill J."/>
            <person name="Rea M.C."/>
            <person name="O'Sullivan O."/>
            <person name="Ritari J."/>
            <person name="Douillard F.P."/>
            <person name="Paul Ross R."/>
            <person name="Yang R."/>
            <person name="Briner A.E."/>
            <person name="Felis G.E."/>
            <person name="de Vos W.M."/>
            <person name="Barrangou R."/>
            <person name="Klaenhammer T.R."/>
            <person name="Caufield P.W."/>
            <person name="Cui Y."/>
            <person name="Zhang H."/>
            <person name="O'Toole P.W."/>
        </authorList>
    </citation>
    <scope>NUCLEOTIDE SEQUENCE [LARGE SCALE GENOMIC DNA]</scope>
    <source>
        <strain evidence="7 8">DSM 20001</strain>
    </source>
</reference>
<evidence type="ECO:0000256" key="1">
    <source>
        <dbReference type="ARBA" id="ARBA00000799"/>
    </source>
</evidence>
<dbReference type="AlphaFoldDB" id="A0A0R1F187"/>
<organism evidence="7 8">
    <name type="scientific">Loigolactobacillus coryniformis subsp. coryniformis KCTC 3167 = DSM 20001</name>
    <dbReference type="NCBI Taxonomy" id="913848"/>
    <lineage>
        <taxon>Bacteria</taxon>
        <taxon>Bacillati</taxon>
        <taxon>Bacillota</taxon>
        <taxon>Bacilli</taxon>
        <taxon>Lactobacillales</taxon>
        <taxon>Lactobacillaceae</taxon>
        <taxon>Loigolactobacillus</taxon>
    </lineage>
</organism>
<evidence type="ECO:0000259" key="6">
    <source>
        <dbReference type="Pfam" id="PF00425"/>
    </source>
</evidence>
<comment type="similarity">
    <text evidence="2">Belongs to the isochorismate synthase family.</text>
</comment>
<evidence type="ECO:0000313" key="7">
    <source>
        <dbReference type="EMBL" id="KRK15705.1"/>
    </source>
</evidence>
<accession>A0A0R1F187</accession>
<dbReference type="SUPFAM" id="SSF56322">
    <property type="entry name" value="ADC synthase"/>
    <property type="match status" value="1"/>
</dbReference>
<evidence type="ECO:0000256" key="3">
    <source>
        <dbReference type="ARBA" id="ARBA00012824"/>
    </source>
</evidence>
<dbReference type="GO" id="GO:0009697">
    <property type="term" value="P:salicylic acid biosynthetic process"/>
    <property type="evidence" value="ECO:0007669"/>
    <property type="project" value="TreeGrafter"/>
</dbReference>
<dbReference type="Proteomes" id="UP000051181">
    <property type="component" value="Unassembled WGS sequence"/>
</dbReference>
<dbReference type="Gene3D" id="3.60.120.10">
    <property type="entry name" value="Anthranilate synthase"/>
    <property type="match status" value="1"/>
</dbReference>
<evidence type="ECO:0000256" key="4">
    <source>
        <dbReference type="ARBA" id="ARBA00023235"/>
    </source>
</evidence>
<dbReference type="PANTHER" id="PTHR42839">
    <property type="entry name" value="ISOCHORISMATE SYNTHASE ENTC"/>
    <property type="match status" value="1"/>
</dbReference>
<name>A0A0R1F187_9LACO</name>
<dbReference type="GO" id="GO:0008909">
    <property type="term" value="F:isochorismate synthase activity"/>
    <property type="evidence" value="ECO:0007669"/>
    <property type="project" value="UniProtKB-EC"/>
</dbReference>
<keyword evidence="4" id="KW-0413">Isomerase</keyword>
<feature type="domain" description="Chorismate-utilising enzyme C-terminal" evidence="6">
    <location>
        <begin position="199"/>
        <end position="452"/>
    </location>
</feature>
<protein>
    <recommendedName>
        <fullName evidence="3">isochorismate synthase</fullName>
        <ecNumber evidence="3">5.4.4.2</ecNumber>
    </recommendedName>
    <alternativeName>
        <fullName evidence="5">Isochorismate mutase</fullName>
    </alternativeName>
</protein>
<proteinExistence type="inferred from homology"/>
<evidence type="ECO:0000256" key="2">
    <source>
        <dbReference type="ARBA" id="ARBA00005297"/>
    </source>
</evidence>